<dbReference type="EMBL" id="HBGT01012592">
    <property type="protein sequence ID" value="CAD9408366.1"/>
    <property type="molecule type" value="Transcribed_RNA"/>
</dbReference>
<dbReference type="InterPro" id="IPR047574">
    <property type="entry name" value="AD"/>
</dbReference>
<sequence>MAAQVSSAPATRNPNPIDLRDPALRCGAKVVLVLTTGETIEGHVHSSDQTMRLLLVKLPLIHTTLAHELRVIRADYIQSFTVNEAESESAGLIKPVSVKVFNIKSRKAEESIGKLMNELNDNASAHGQMIFDALNKTMPCQWDVLDIIVLDQVRIKPEYTVNDCISLDGDEDACARIQKVLEGETKRILKNKAKKAEGAATDDAPAASNRRGSTTM</sequence>
<protein>
    <recommendedName>
        <fullName evidence="2">AD domain-containing protein</fullName>
    </recommendedName>
</protein>
<dbReference type="PROSITE" id="PS52001">
    <property type="entry name" value="AD"/>
    <property type="match status" value="1"/>
</dbReference>
<dbReference type="InterPro" id="IPR039683">
    <property type="entry name" value="Lsm12-like"/>
</dbReference>
<accession>A0A7S2FQ29</accession>
<evidence type="ECO:0000256" key="1">
    <source>
        <dbReference type="SAM" id="MobiDB-lite"/>
    </source>
</evidence>
<name>A0A7S2FQ29_9STRA</name>
<dbReference type="SMART" id="SM00995">
    <property type="entry name" value="AD"/>
    <property type="match status" value="1"/>
</dbReference>
<feature type="region of interest" description="Disordered" evidence="1">
    <location>
        <begin position="191"/>
        <end position="216"/>
    </location>
</feature>
<dbReference type="PANTHER" id="PTHR13542">
    <property type="entry name" value="LSM12 HOMOLOG"/>
    <property type="match status" value="1"/>
</dbReference>
<evidence type="ECO:0000259" key="2">
    <source>
        <dbReference type="PROSITE" id="PS52001"/>
    </source>
</evidence>
<feature type="compositionally biased region" description="Low complexity" evidence="1">
    <location>
        <begin position="198"/>
        <end position="207"/>
    </location>
</feature>
<reference evidence="3" key="1">
    <citation type="submission" date="2021-01" db="EMBL/GenBank/DDBJ databases">
        <authorList>
            <person name="Corre E."/>
            <person name="Pelletier E."/>
            <person name="Niang G."/>
            <person name="Scheremetjew M."/>
            <person name="Finn R."/>
            <person name="Kale V."/>
            <person name="Holt S."/>
            <person name="Cochrane G."/>
            <person name="Meng A."/>
            <person name="Brown T."/>
            <person name="Cohen L."/>
        </authorList>
    </citation>
    <scope>NUCLEOTIDE SEQUENCE</scope>
    <source>
        <strain evidence="3">RCC1693</strain>
    </source>
</reference>
<dbReference type="InterPro" id="IPR019181">
    <property type="entry name" value="LSM12_ABD"/>
</dbReference>
<dbReference type="AlphaFoldDB" id="A0A7S2FQ29"/>
<dbReference type="Pfam" id="PF09793">
    <property type="entry name" value="AD"/>
    <property type="match status" value="1"/>
</dbReference>
<proteinExistence type="predicted"/>
<organism evidence="3">
    <name type="scientific">Florenciella parvula</name>
    <dbReference type="NCBI Taxonomy" id="236787"/>
    <lineage>
        <taxon>Eukaryota</taxon>
        <taxon>Sar</taxon>
        <taxon>Stramenopiles</taxon>
        <taxon>Ochrophyta</taxon>
        <taxon>Dictyochophyceae</taxon>
        <taxon>Florenciellales</taxon>
        <taxon>Florenciella</taxon>
    </lineage>
</organism>
<feature type="domain" description="AD" evidence="2">
    <location>
        <begin position="94"/>
        <end position="189"/>
    </location>
</feature>
<gene>
    <name evidence="3" type="ORF">FPAR1323_LOCUS6754</name>
</gene>
<evidence type="ECO:0000313" key="3">
    <source>
        <dbReference type="EMBL" id="CAD9408366.1"/>
    </source>
</evidence>